<sequence>MSDLTLPHWSSFSKGSEPMFAQIPEFHPMTEGTPIARTAREFLALHGHCLPEMIDLLAGVKAGTKVFHLIEGVAAGSLSDRQIMRGFDTILAALDLRHVGDSSRLQTALFSESDPGSDIVHDICAMTEAVAALISQLRMSGAQVLA</sequence>
<accession>A0ABY0SWF3</accession>
<organism evidence="1 2">
    <name type="scientific">Sulfitobacter litoralis</name>
    <dbReference type="NCBI Taxonomy" id="335975"/>
    <lineage>
        <taxon>Bacteria</taxon>
        <taxon>Pseudomonadati</taxon>
        <taxon>Pseudomonadota</taxon>
        <taxon>Alphaproteobacteria</taxon>
        <taxon>Rhodobacterales</taxon>
        <taxon>Roseobacteraceae</taxon>
        <taxon>Sulfitobacter</taxon>
    </lineage>
</organism>
<name>A0ABY0SWF3_9RHOB</name>
<proteinExistence type="predicted"/>
<protein>
    <submittedName>
        <fullName evidence="1">Uncharacterized protein</fullName>
    </submittedName>
</protein>
<keyword evidence="2" id="KW-1185">Reference proteome</keyword>
<evidence type="ECO:0000313" key="2">
    <source>
        <dbReference type="Proteomes" id="UP000198646"/>
    </source>
</evidence>
<evidence type="ECO:0000313" key="1">
    <source>
        <dbReference type="EMBL" id="SDP67028.1"/>
    </source>
</evidence>
<comment type="caution">
    <text evidence="1">The sequence shown here is derived from an EMBL/GenBank/DDBJ whole genome shotgun (WGS) entry which is preliminary data.</text>
</comment>
<reference evidence="1 2" key="1">
    <citation type="submission" date="2016-10" db="EMBL/GenBank/DDBJ databases">
        <authorList>
            <person name="Varghese N."/>
            <person name="Submissions S."/>
        </authorList>
    </citation>
    <scope>NUCLEOTIDE SEQUENCE [LARGE SCALE GENOMIC DNA]</scope>
    <source>
        <strain evidence="1 2">DSM 17584</strain>
    </source>
</reference>
<gene>
    <name evidence="1" type="ORF">SAMN04488512_12632</name>
</gene>
<dbReference type="Proteomes" id="UP000198646">
    <property type="component" value="Unassembled WGS sequence"/>
</dbReference>
<dbReference type="EMBL" id="FNJD01000026">
    <property type="protein sequence ID" value="SDP67028.1"/>
    <property type="molecule type" value="Genomic_DNA"/>
</dbReference>